<keyword evidence="9" id="KW-1185">Reference proteome</keyword>
<evidence type="ECO:0000256" key="6">
    <source>
        <dbReference type="SAM" id="Phobius"/>
    </source>
</evidence>
<keyword evidence="3 6" id="KW-1133">Transmembrane helix</keyword>
<keyword evidence="2 6" id="KW-0812">Transmembrane</keyword>
<sequence length="548" mass="60773">MHHNDAGESGGRHLVHSHAHEEIPGTVDMSLTEGDNSAYGLALYPIPSDDPNDPLQWPRWKKLTILALVSLYSFFANGALFGPSVYVNYTAGIFKITPNVTSRLVSYPNLAFGYGSLVFVPLYHRYGRRPVMILSLIIYMGGLLGCALSNSYATLMAFRVIHAFGSSVCEALPAQAVGDIFFLHERGNALGWYTFALSSGTVAALMAGYMLNGGNSYKLFFWVYFAVAAVLAICTVLFFEETMYFREPRASTSGSDTNVGDVDGTKSETNIGSSERSEVRKEPREGESVPARKTWRQQLKIFSIVDKDINMLMMAIRSFTYFAVPPVFWVCSTYGMVIGLAALAFTSTFPGIVAAPPYNWRLEQTGLISLASLVGYALAAIPFGTLPDKFASYKARKNGGIREAEYRLWCLVPVFFIAPASLILYGYSAEEQLHWIGLIFGVGMFQFGSFFYMTYTLAYAMDSYESNIPEMLVAMNIGKQSISFGFGFKVLDWIAQYGYIKVFAGIFTGVMTINNLAVVIFLVSGKNLRRWIGQTWLARMHRKSLRPG</sequence>
<feature type="transmembrane region" description="Helical" evidence="6">
    <location>
        <begin position="106"/>
        <end position="124"/>
    </location>
</feature>
<feature type="transmembrane region" description="Helical" evidence="6">
    <location>
        <begin position="131"/>
        <end position="155"/>
    </location>
</feature>
<comment type="caution">
    <text evidence="8">The sequence shown here is derived from an EMBL/GenBank/DDBJ whole genome shotgun (WGS) entry which is preliminary data.</text>
</comment>
<feature type="transmembrane region" description="Helical" evidence="6">
    <location>
        <begin position="472"/>
        <end position="491"/>
    </location>
</feature>
<feature type="transmembrane region" description="Helical" evidence="6">
    <location>
        <begin position="365"/>
        <end position="386"/>
    </location>
</feature>
<feature type="transmembrane region" description="Helical" evidence="6">
    <location>
        <begin position="433"/>
        <end position="460"/>
    </location>
</feature>
<feature type="domain" description="Major facilitator superfamily (MFS) profile" evidence="7">
    <location>
        <begin position="62"/>
        <end position="527"/>
    </location>
</feature>
<feature type="region of interest" description="Disordered" evidence="5">
    <location>
        <begin position="249"/>
        <end position="288"/>
    </location>
</feature>
<dbReference type="PANTHER" id="PTHR23502">
    <property type="entry name" value="MAJOR FACILITATOR SUPERFAMILY"/>
    <property type="match status" value="1"/>
</dbReference>
<feature type="transmembrane region" description="Helical" evidence="6">
    <location>
        <begin position="319"/>
        <end position="345"/>
    </location>
</feature>
<evidence type="ECO:0000313" key="8">
    <source>
        <dbReference type="EMBL" id="KAJ9144207.1"/>
    </source>
</evidence>
<protein>
    <submittedName>
        <fullName evidence="8">MFS general substrate transporter</fullName>
    </submittedName>
</protein>
<evidence type="ECO:0000313" key="9">
    <source>
        <dbReference type="Proteomes" id="UP001174694"/>
    </source>
</evidence>
<dbReference type="GO" id="GO:0005886">
    <property type="term" value="C:plasma membrane"/>
    <property type="evidence" value="ECO:0007669"/>
    <property type="project" value="TreeGrafter"/>
</dbReference>
<organism evidence="8 9">
    <name type="scientific">Pleurostoma richardsiae</name>
    <dbReference type="NCBI Taxonomy" id="41990"/>
    <lineage>
        <taxon>Eukaryota</taxon>
        <taxon>Fungi</taxon>
        <taxon>Dikarya</taxon>
        <taxon>Ascomycota</taxon>
        <taxon>Pezizomycotina</taxon>
        <taxon>Sordariomycetes</taxon>
        <taxon>Sordariomycetidae</taxon>
        <taxon>Calosphaeriales</taxon>
        <taxon>Pleurostomataceae</taxon>
        <taxon>Pleurostoma</taxon>
    </lineage>
</organism>
<dbReference type="InterPro" id="IPR020846">
    <property type="entry name" value="MFS_dom"/>
</dbReference>
<proteinExistence type="predicted"/>
<dbReference type="Proteomes" id="UP001174694">
    <property type="component" value="Unassembled WGS sequence"/>
</dbReference>
<comment type="subcellular location">
    <subcellularLocation>
        <location evidence="1">Membrane</location>
        <topology evidence="1">Multi-pass membrane protein</topology>
    </subcellularLocation>
</comment>
<evidence type="ECO:0000256" key="2">
    <source>
        <dbReference type="ARBA" id="ARBA00022692"/>
    </source>
</evidence>
<dbReference type="EMBL" id="JANBVO010000017">
    <property type="protein sequence ID" value="KAJ9144207.1"/>
    <property type="molecule type" value="Genomic_DNA"/>
</dbReference>
<dbReference type="InterPro" id="IPR011701">
    <property type="entry name" value="MFS"/>
</dbReference>
<dbReference type="GO" id="GO:0022857">
    <property type="term" value="F:transmembrane transporter activity"/>
    <property type="evidence" value="ECO:0007669"/>
    <property type="project" value="InterPro"/>
</dbReference>
<accession>A0AA38VPT1</accession>
<evidence type="ECO:0000259" key="7">
    <source>
        <dbReference type="PROSITE" id="PS50850"/>
    </source>
</evidence>
<evidence type="ECO:0000256" key="5">
    <source>
        <dbReference type="SAM" id="MobiDB-lite"/>
    </source>
</evidence>
<feature type="transmembrane region" description="Helical" evidence="6">
    <location>
        <begin position="497"/>
        <end position="523"/>
    </location>
</feature>
<reference evidence="8" key="1">
    <citation type="submission" date="2022-07" db="EMBL/GenBank/DDBJ databases">
        <title>Fungi with potential for degradation of polypropylene.</title>
        <authorList>
            <person name="Gostincar C."/>
        </authorList>
    </citation>
    <scope>NUCLEOTIDE SEQUENCE</scope>
    <source>
        <strain evidence="8">EXF-13308</strain>
    </source>
</reference>
<dbReference type="AlphaFoldDB" id="A0AA38VPT1"/>
<keyword evidence="4 6" id="KW-0472">Membrane</keyword>
<evidence type="ECO:0000256" key="4">
    <source>
        <dbReference type="ARBA" id="ARBA00023136"/>
    </source>
</evidence>
<dbReference type="SUPFAM" id="SSF103473">
    <property type="entry name" value="MFS general substrate transporter"/>
    <property type="match status" value="1"/>
</dbReference>
<gene>
    <name evidence="8" type="ORF">NKR23_g6246</name>
</gene>
<dbReference type="InterPro" id="IPR036259">
    <property type="entry name" value="MFS_trans_sf"/>
</dbReference>
<evidence type="ECO:0000256" key="1">
    <source>
        <dbReference type="ARBA" id="ARBA00004141"/>
    </source>
</evidence>
<evidence type="ECO:0000256" key="3">
    <source>
        <dbReference type="ARBA" id="ARBA00022989"/>
    </source>
</evidence>
<dbReference type="PANTHER" id="PTHR23502:SF160">
    <property type="entry name" value="MAJOR FACILITATOR SUPERFAMILY (MFS) PROFILE DOMAIN-CONTAINING PROTEIN-RELATED"/>
    <property type="match status" value="1"/>
</dbReference>
<feature type="transmembrane region" description="Helical" evidence="6">
    <location>
        <begin position="65"/>
        <end position="86"/>
    </location>
</feature>
<dbReference type="Pfam" id="PF07690">
    <property type="entry name" value="MFS_1"/>
    <property type="match status" value="1"/>
</dbReference>
<name>A0AA38VPT1_9PEZI</name>
<dbReference type="Gene3D" id="1.20.1250.20">
    <property type="entry name" value="MFS general substrate transporter like domains"/>
    <property type="match status" value="1"/>
</dbReference>
<feature type="compositionally biased region" description="Basic and acidic residues" evidence="5">
    <location>
        <begin position="275"/>
        <end position="287"/>
    </location>
</feature>
<dbReference type="PROSITE" id="PS50850">
    <property type="entry name" value="MFS"/>
    <property type="match status" value="1"/>
</dbReference>
<feature type="transmembrane region" description="Helical" evidence="6">
    <location>
        <begin position="190"/>
        <end position="211"/>
    </location>
</feature>
<feature type="transmembrane region" description="Helical" evidence="6">
    <location>
        <begin position="406"/>
        <end position="427"/>
    </location>
</feature>
<feature type="transmembrane region" description="Helical" evidence="6">
    <location>
        <begin position="217"/>
        <end position="239"/>
    </location>
</feature>